<reference evidence="1 2" key="1">
    <citation type="journal article" date="2021" name="Hortic Res">
        <title>High-quality reference genome and annotation aids understanding of berry development for evergreen blueberry (Vaccinium darrowii).</title>
        <authorList>
            <person name="Yu J."/>
            <person name="Hulse-Kemp A.M."/>
            <person name="Babiker E."/>
            <person name="Staton M."/>
        </authorList>
    </citation>
    <scope>NUCLEOTIDE SEQUENCE [LARGE SCALE GENOMIC DNA]</scope>
    <source>
        <strain evidence="2">cv. NJ 8807/NJ 8810</strain>
        <tissue evidence="1">Young leaf</tissue>
    </source>
</reference>
<evidence type="ECO:0000313" key="2">
    <source>
        <dbReference type="Proteomes" id="UP000828048"/>
    </source>
</evidence>
<evidence type="ECO:0000313" key="1">
    <source>
        <dbReference type="EMBL" id="KAH7835682.1"/>
    </source>
</evidence>
<keyword evidence="2" id="KW-1185">Reference proteome</keyword>
<proteinExistence type="predicted"/>
<gene>
    <name evidence="1" type="ORF">Vadar_028734</name>
</gene>
<dbReference type="EMBL" id="CM037152">
    <property type="protein sequence ID" value="KAH7835682.1"/>
    <property type="molecule type" value="Genomic_DNA"/>
</dbReference>
<comment type="caution">
    <text evidence="1">The sequence shown here is derived from an EMBL/GenBank/DDBJ whole genome shotgun (WGS) entry which is preliminary data.</text>
</comment>
<organism evidence="1 2">
    <name type="scientific">Vaccinium darrowii</name>
    <dbReference type="NCBI Taxonomy" id="229202"/>
    <lineage>
        <taxon>Eukaryota</taxon>
        <taxon>Viridiplantae</taxon>
        <taxon>Streptophyta</taxon>
        <taxon>Embryophyta</taxon>
        <taxon>Tracheophyta</taxon>
        <taxon>Spermatophyta</taxon>
        <taxon>Magnoliopsida</taxon>
        <taxon>eudicotyledons</taxon>
        <taxon>Gunneridae</taxon>
        <taxon>Pentapetalae</taxon>
        <taxon>asterids</taxon>
        <taxon>Ericales</taxon>
        <taxon>Ericaceae</taxon>
        <taxon>Vaccinioideae</taxon>
        <taxon>Vaccinieae</taxon>
        <taxon>Vaccinium</taxon>
    </lineage>
</organism>
<sequence length="143" mass="15609">MKPGPTSERNYGLFKLDGTPAYWLGFNGSAAVARVLELKDQSKNLVFEKKEVTPEKVKGWSAALKEVASMAGVVSGKESNGTLRYEAELIKEIVGVLKSKLSRKHRSVDNHLRSVAESGGIGSPSAFYLKKLEQKKLKASCLI</sequence>
<accession>A0ACB7X4N5</accession>
<dbReference type="Proteomes" id="UP000828048">
    <property type="component" value="Chromosome 2"/>
</dbReference>
<name>A0ACB7X4N5_9ERIC</name>
<protein>
    <submittedName>
        <fullName evidence="1">Uncharacterized protein</fullName>
    </submittedName>
</protein>